<evidence type="ECO:0000259" key="7">
    <source>
        <dbReference type="Pfam" id="PF25917"/>
    </source>
</evidence>
<dbReference type="FunFam" id="2.40.420.20:FF:000001">
    <property type="entry name" value="Efflux RND transporter periplasmic adaptor subunit"/>
    <property type="match status" value="1"/>
</dbReference>
<dbReference type="eggNOG" id="COG0845">
    <property type="taxonomic scope" value="Bacteria"/>
</dbReference>
<dbReference type="AlphaFoldDB" id="F3Z202"/>
<reference evidence="10 11" key="1">
    <citation type="journal article" date="2011" name="J. Bacteriol.">
        <title>Genome sequence of the mercury-methylating and pleomorphic Desulfovibrio africanus Strain Walvis Bay.</title>
        <authorList>
            <person name="Brown S.D."/>
            <person name="Wall J.D."/>
            <person name="Kucken A.M."/>
            <person name="Gilmour C.C."/>
            <person name="Podar M."/>
            <person name="Brandt C.C."/>
            <person name="Teshima H."/>
            <person name="Detter J.C."/>
            <person name="Han C.S."/>
            <person name="Land M.L."/>
            <person name="Lucas S."/>
            <person name="Han J."/>
            <person name="Pennacchio L."/>
            <person name="Nolan M."/>
            <person name="Pitluck S."/>
            <person name="Woyke T."/>
            <person name="Goodwin L."/>
            <person name="Palumbo A.V."/>
            <person name="Elias D.A."/>
        </authorList>
    </citation>
    <scope>NUCLEOTIDE SEQUENCE [LARGE SCALE GENOMIC DNA]</scope>
    <source>
        <strain evidence="10 11">Walvis Bay</strain>
    </source>
</reference>
<dbReference type="Proteomes" id="UP000007844">
    <property type="component" value="Chromosome"/>
</dbReference>
<feature type="coiled-coil region" evidence="3">
    <location>
        <begin position="112"/>
        <end position="139"/>
    </location>
</feature>
<dbReference type="Gene3D" id="2.40.50.100">
    <property type="match status" value="1"/>
</dbReference>
<feature type="chain" id="PRO_5003308054" evidence="5">
    <location>
        <begin position="33"/>
        <end position="419"/>
    </location>
</feature>
<evidence type="ECO:0000259" key="8">
    <source>
        <dbReference type="Pfam" id="PF25944"/>
    </source>
</evidence>
<evidence type="ECO:0000313" key="11">
    <source>
        <dbReference type="Proteomes" id="UP000007844"/>
    </source>
</evidence>
<evidence type="ECO:0000256" key="3">
    <source>
        <dbReference type="SAM" id="Coils"/>
    </source>
</evidence>
<dbReference type="KEGG" id="daf:Desaf_1774"/>
<dbReference type="InterPro" id="IPR058626">
    <property type="entry name" value="MdtA-like_b-barrel"/>
</dbReference>
<evidence type="ECO:0000256" key="2">
    <source>
        <dbReference type="ARBA" id="ARBA00009477"/>
    </source>
</evidence>
<dbReference type="InterPro" id="IPR058625">
    <property type="entry name" value="MdtA-like_BSH"/>
</dbReference>
<evidence type="ECO:0000256" key="1">
    <source>
        <dbReference type="ARBA" id="ARBA00004196"/>
    </source>
</evidence>
<evidence type="ECO:0000313" key="10">
    <source>
        <dbReference type="EMBL" id="EGJ50110.1"/>
    </source>
</evidence>
<dbReference type="Pfam" id="PF25917">
    <property type="entry name" value="BSH_RND"/>
    <property type="match status" value="1"/>
</dbReference>
<evidence type="ECO:0000259" key="9">
    <source>
        <dbReference type="Pfam" id="PF25967"/>
    </source>
</evidence>
<evidence type="ECO:0000256" key="5">
    <source>
        <dbReference type="SAM" id="SignalP"/>
    </source>
</evidence>
<comment type="subcellular location">
    <subcellularLocation>
        <location evidence="1">Cell envelope</location>
    </subcellularLocation>
</comment>
<dbReference type="GO" id="GO:0005886">
    <property type="term" value="C:plasma membrane"/>
    <property type="evidence" value="ECO:0007669"/>
    <property type="project" value="TreeGrafter"/>
</dbReference>
<dbReference type="PANTHER" id="PTHR30158">
    <property type="entry name" value="ACRA/E-RELATED COMPONENT OF DRUG EFFLUX TRANSPORTER"/>
    <property type="match status" value="1"/>
</dbReference>
<dbReference type="Pfam" id="PF25944">
    <property type="entry name" value="Beta-barrel_RND"/>
    <property type="match status" value="1"/>
</dbReference>
<dbReference type="GO" id="GO:0030313">
    <property type="term" value="C:cell envelope"/>
    <property type="evidence" value="ECO:0007669"/>
    <property type="project" value="UniProtKB-SubCell"/>
</dbReference>
<feature type="domain" description="Multidrug resistance protein MdtA-like barrel-sandwich hybrid" evidence="7">
    <location>
        <begin position="80"/>
        <end position="211"/>
    </location>
</feature>
<dbReference type="GO" id="GO:0046677">
    <property type="term" value="P:response to antibiotic"/>
    <property type="evidence" value="ECO:0007669"/>
    <property type="project" value="TreeGrafter"/>
</dbReference>
<feature type="region of interest" description="Disordered" evidence="4">
    <location>
        <begin position="382"/>
        <end position="419"/>
    </location>
</feature>
<dbReference type="STRING" id="690850.Desaf_1774"/>
<dbReference type="InterPro" id="IPR058627">
    <property type="entry name" value="MdtA-like_C"/>
</dbReference>
<accession>F3Z202</accession>
<dbReference type="Gene3D" id="2.40.420.20">
    <property type="match status" value="1"/>
</dbReference>
<dbReference type="InterPro" id="IPR006143">
    <property type="entry name" value="RND_pump_MFP"/>
</dbReference>
<sequence>MVSGPNRPGMRGKAGCARSAFMAILSACTACAFVIAGCGQDEPATQQAQAPITVLVAEVSQKDVPIYKEWVGTTEGLVNAQIRAQANGYLIKQAYQEGQRVSQGQVLFLIDARPFEAAVAEAREQLAQAQAEHETSKATLKRILALYKVDAVSEQIRDEAVGTERSRRAEVGEAQAALEKASIDLSFTEIVSPIEGIAGLAQAQIGDLVGPASEPLTTVSTLNPIKAYIAVSEREYLQAAQGERKQEGPRDIPLTLTLADGSTYPYEGRFSFADRSVDPNTGTIKIATLFPNPEYILRPGQYAKVRARMRTAEKALLVPQRAVSEIQGSYQVAVVGPNNTVEVRPVQVGEQIDQEWIVTDGLKPGERVVAEGIQKVKSGMAVTPKPYVPETPAAGPQANPAVSPPQDAPGAPATTGRKG</sequence>
<comment type="similarity">
    <text evidence="2">Belongs to the membrane fusion protein (MFP) (TC 8.A.1) family.</text>
</comment>
<evidence type="ECO:0000259" key="6">
    <source>
        <dbReference type="Pfam" id="PF25876"/>
    </source>
</evidence>
<feature type="domain" description="Multidrug resistance protein MdtA-like alpha-helical hairpin" evidence="6">
    <location>
        <begin position="120"/>
        <end position="188"/>
    </location>
</feature>
<evidence type="ECO:0000256" key="4">
    <source>
        <dbReference type="SAM" id="MobiDB-lite"/>
    </source>
</evidence>
<dbReference type="Gene3D" id="2.40.30.170">
    <property type="match status" value="1"/>
</dbReference>
<gene>
    <name evidence="10" type="ORF">Desaf_1774</name>
</gene>
<feature type="domain" description="Multidrug resistance protein MdtA-like C-terminal permuted SH3" evidence="9">
    <location>
        <begin position="315"/>
        <end position="375"/>
    </location>
</feature>
<dbReference type="NCBIfam" id="TIGR01730">
    <property type="entry name" value="RND_mfp"/>
    <property type="match status" value="1"/>
</dbReference>
<keyword evidence="3" id="KW-0175">Coiled coil</keyword>
<dbReference type="GO" id="GO:0022857">
    <property type="term" value="F:transmembrane transporter activity"/>
    <property type="evidence" value="ECO:0007669"/>
    <property type="project" value="InterPro"/>
</dbReference>
<keyword evidence="5" id="KW-0732">Signal</keyword>
<organism evidence="10 11">
    <name type="scientific">Desulfocurvibacter africanus subsp. africanus str. Walvis Bay</name>
    <dbReference type="NCBI Taxonomy" id="690850"/>
    <lineage>
        <taxon>Bacteria</taxon>
        <taxon>Pseudomonadati</taxon>
        <taxon>Thermodesulfobacteriota</taxon>
        <taxon>Desulfovibrionia</taxon>
        <taxon>Desulfovibrionales</taxon>
        <taxon>Desulfovibrionaceae</taxon>
        <taxon>Desulfocurvibacter</taxon>
    </lineage>
</organism>
<protein>
    <submittedName>
        <fullName evidence="10">Efflux transporter, RND family, MFP subunit</fullName>
    </submittedName>
</protein>
<feature type="domain" description="Multidrug resistance protein MdtA-like beta-barrel" evidence="8">
    <location>
        <begin position="224"/>
        <end position="307"/>
    </location>
</feature>
<dbReference type="HOGENOM" id="CLU_018816_2_1_7"/>
<dbReference type="SUPFAM" id="SSF111369">
    <property type="entry name" value="HlyD-like secretion proteins"/>
    <property type="match status" value="1"/>
</dbReference>
<dbReference type="EMBL" id="CP003221">
    <property type="protein sequence ID" value="EGJ50110.1"/>
    <property type="molecule type" value="Genomic_DNA"/>
</dbReference>
<dbReference type="Pfam" id="PF25967">
    <property type="entry name" value="RND-MFP_C"/>
    <property type="match status" value="1"/>
</dbReference>
<proteinExistence type="inferred from homology"/>
<keyword evidence="11" id="KW-1185">Reference proteome</keyword>
<dbReference type="InterPro" id="IPR058624">
    <property type="entry name" value="MdtA-like_HH"/>
</dbReference>
<dbReference type="Gene3D" id="1.10.287.470">
    <property type="entry name" value="Helix hairpin bin"/>
    <property type="match status" value="1"/>
</dbReference>
<feature type="signal peptide" evidence="5">
    <location>
        <begin position="1"/>
        <end position="32"/>
    </location>
</feature>
<dbReference type="Pfam" id="PF25876">
    <property type="entry name" value="HH_MFP_RND"/>
    <property type="match status" value="1"/>
</dbReference>
<name>F3Z202_DESAF</name>